<proteinExistence type="predicted"/>
<feature type="compositionally biased region" description="Polar residues" evidence="1">
    <location>
        <begin position="470"/>
        <end position="481"/>
    </location>
</feature>
<sequence>MGRDLVTGGPAQDVSLNTISHAGPSDIIDTIKVNNNNWTTENVVRSGSPTTMSCSQTFTYLKGALTGPQYKAQVDAFNAKMGIDEKAIEDATAMLTGSAIAVYDMALQRMIWSATKNGLGKAFDKVGLQTEMMQFTAKEQRLVKMASSYEMFNELAPALITFFEFFSIFIAPLMLLMLVTGKFGLQAAGSYAMFVMFTNLWPLIAVGVESYLNYALTTDMSSSGSFGPAAMSWNGSPGVLEKAQTYLAVGSMMMAAIPSLAMAVLYKGVHSMQGVAKQASPDAPVNAHYVAPNIASAPDNGATKMGSTTSTWDPYSSTGGGVISSANGPLSSVVNAGSAVGSSISKNLTAAHQRMDQAIASAQESYAQVTQAGRSALNNSSFNTSEKAQISDSLNATQSAVKAYAEAFNISYGEAATRIAQNANAASKEFMAQVGGGFDFGVFSATGKLGAKSTSTETDTRGQTEEAGENHSSGRSGSTSNAMANSVNAAFTKASDYLTGHTIAGNASYSDAANKMVSSTKNYSDSKSVVDQMAYASNASTNGSLNASIDIGELAQRAKMAGNVFDAQQTVDRVIAQNADARESFLKAGVIGEDGQLTDNARIRINKIADGAKFTGVGISNVAATSIGAATYLIEAGMSLTGGLDSDDRAVAAAVYRDMNETAPNAGLQQLVKVNEAASQEDRVSNYVELNDGAAANLAGQVAGGTAKTQTLAAGEFGEAQGNVNSGQATVHAQDSENRGETSEIPSFLETQIIPSVRVYKRCCFR</sequence>
<gene>
    <name evidence="4" type="ORF">GWI30_22345</name>
</gene>
<feature type="compositionally biased region" description="Polar residues" evidence="1">
    <location>
        <begin position="723"/>
        <end position="733"/>
    </location>
</feature>
<feature type="region of interest" description="Disordered" evidence="1">
    <location>
        <begin position="451"/>
        <end position="481"/>
    </location>
</feature>
<feature type="transmembrane region" description="Helical" evidence="2">
    <location>
        <begin position="155"/>
        <end position="179"/>
    </location>
</feature>
<dbReference type="Proteomes" id="UP000463871">
    <property type="component" value="Plasmid pMC64A"/>
</dbReference>
<evidence type="ECO:0000256" key="1">
    <source>
        <dbReference type="SAM" id="MobiDB-lite"/>
    </source>
</evidence>
<dbReference type="EMBL" id="CP047963">
    <property type="protein sequence ID" value="QHQ53595.1"/>
    <property type="molecule type" value="Genomic_DNA"/>
</dbReference>
<feature type="domain" description="TraG N-terminal Proteobacteria" evidence="3">
    <location>
        <begin position="23"/>
        <end position="278"/>
    </location>
</feature>
<keyword evidence="2" id="KW-1133">Transmembrane helix</keyword>
<protein>
    <recommendedName>
        <fullName evidence="3">TraG N-terminal Proteobacteria domain-containing protein</fullName>
    </recommendedName>
</protein>
<feature type="transmembrane region" description="Helical" evidence="2">
    <location>
        <begin position="191"/>
        <end position="212"/>
    </location>
</feature>
<reference evidence="4 5" key="1">
    <citation type="submission" date="2020-01" db="EMBL/GenBank/DDBJ databases">
        <title>Complete genome of Aeromonas media MC64.</title>
        <authorList>
            <person name="Cao G."/>
            <person name="Fu J."/>
            <person name="Zhong C."/>
        </authorList>
    </citation>
    <scope>NUCLEOTIDE SEQUENCE [LARGE SCALE GENOMIC DNA]</scope>
    <source>
        <strain evidence="4 5">MC64</strain>
        <plasmid evidence="5">pmc64a</plasmid>
    </source>
</reference>
<organism evidence="4 5">
    <name type="scientific">Aeromonas media</name>
    <dbReference type="NCBI Taxonomy" id="651"/>
    <lineage>
        <taxon>Bacteria</taxon>
        <taxon>Pseudomonadati</taxon>
        <taxon>Pseudomonadota</taxon>
        <taxon>Gammaproteobacteria</taxon>
        <taxon>Aeromonadales</taxon>
        <taxon>Aeromonadaceae</taxon>
        <taxon>Aeromonas</taxon>
    </lineage>
</organism>
<feature type="region of interest" description="Disordered" evidence="1">
    <location>
        <begin position="723"/>
        <end position="744"/>
    </location>
</feature>
<evidence type="ECO:0000259" key="3">
    <source>
        <dbReference type="Pfam" id="PF07916"/>
    </source>
</evidence>
<feature type="transmembrane region" description="Helical" evidence="2">
    <location>
        <begin position="246"/>
        <end position="266"/>
    </location>
</feature>
<dbReference type="AlphaFoldDB" id="A0AAE6VQ29"/>
<evidence type="ECO:0000313" key="4">
    <source>
        <dbReference type="EMBL" id="QHQ53595.1"/>
    </source>
</evidence>
<dbReference type="InterPro" id="IPR012931">
    <property type="entry name" value="TraG_N_Proteobacteria"/>
</dbReference>
<dbReference type="Pfam" id="PF07916">
    <property type="entry name" value="TraG_N"/>
    <property type="match status" value="1"/>
</dbReference>
<name>A0AAE6VQ29_AERME</name>
<geneLocation type="plasmid" evidence="5">
    <name>pmc64a</name>
</geneLocation>
<accession>A0AAE6VQ29</accession>
<evidence type="ECO:0000256" key="2">
    <source>
        <dbReference type="SAM" id="Phobius"/>
    </source>
</evidence>
<keyword evidence="2" id="KW-0472">Membrane</keyword>
<keyword evidence="2" id="KW-0812">Transmembrane</keyword>
<keyword evidence="4" id="KW-0614">Plasmid</keyword>
<evidence type="ECO:0000313" key="5">
    <source>
        <dbReference type="Proteomes" id="UP000463871"/>
    </source>
</evidence>